<dbReference type="Gene3D" id="3.40.50.1820">
    <property type="entry name" value="alpha/beta hydrolase"/>
    <property type="match status" value="1"/>
</dbReference>
<name>A0A6P8B3A3_PYRGI</name>
<dbReference type="OrthoDB" id="437457at2759"/>
<dbReference type="RefSeq" id="XP_030981653.1">
    <property type="nucleotide sequence ID" value="XM_031126941.1"/>
</dbReference>
<dbReference type="GO" id="GO:0005737">
    <property type="term" value="C:cytoplasm"/>
    <property type="evidence" value="ECO:0007669"/>
    <property type="project" value="TreeGrafter"/>
</dbReference>
<dbReference type="PANTHER" id="PTHR10655:SF67">
    <property type="entry name" value="PHOSPHOLIPASE_CARBOXYLESTERASE SUPERFAMILY (AFU_ORTHOLOGUE AFUA_5G09340)"/>
    <property type="match status" value="1"/>
</dbReference>
<evidence type="ECO:0008006" key="4">
    <source>
        <dbReference type="Google" id="ProtNLM"/>
    </source>
</evidence>
<dbReference type="InterPro" id="IPR029058">
    <property type="entry name" value="AB_hydrolase_fold"/>
</dbReference>
<dbReference type="GO" id="GO:0052689">
    <property type="term" value="F:carboxylic ester hydrolase activity"/>
    <property type="evidence" value="ECO:0007669"/>
    <property type="project" value="TreeGrafter"/>
</dbReference>
<dbReference type="KEGG" id="pgri:PgNI_06922"/>
<feature type="region of interest" description="Disordered" evidence="1">
    <location>
        <begin position="166"/>
        <end position="193"/>
    </location>
</feature>
<evidence type="ECO:0000256" key="1">
    <source>
        <dbReference type="SAM" id="MobiDB-lite"/>
    </source>
</evidence>
<dbReference type="Proteomes" id="UP000515153">
    <property type="component" value="Unplaced"/>
</dbReference>
<dbReference type="AlphaFoldDB" id="A0A6P8B3A3"/>
<proteinExistence type="predicted"/>
<reference evidence="3" key="1">
    <citation type="journal article" date="2019" name="Mol. Biol. Evol.">
        <title>Blast fungal genomes show frequent chromosomal changes, gene gains and losses, and effector gene turnover.</title>
        <authorList>
            <person name="Gomez Luciano L.B."/>
            <person name="Jason Tsai I."/>
            <person name="Chuma I."/>
            <person name="Tosa Y."/>
            <person name="Chen Y.H."/>
            <person name="Li J.Y."/>
            <person name="Li M.Y."/>
            <person name="Jade Lu M.Y."/>
            <person name="Nakayashiki H."/>
            <person name="Li W.H."/>
        </authorList>
    </citation>
    <scope>NUCLEOTIDE SEQUENCE</scope>
    <source>
        <strain evidence="3">NI907</strain>
    </source>
</reference>
<reference evidence="3" key="3">
    <citation type="submission" date="2025-08" db="UniProtKB">
        <authorList>
            <consortium name="RefSeq"/>
        </authorList>
    </citation>
    <scope>IDENTIFICATION</scope>
    <source>
        <strain evidence="3">NI907</strain>
    </source>
</reference>
<sequence length="283" mass="29859">MTPPSNIRIPTEADFAPLAESGLHVQLHFPTPPESTTAILVLFHGLGDNEAPYAGFARGMALPGVLSVAVRGTSPLPPAMLGLPLDSGPTNHFHYGDDIKVGSGDGLDPDPGFDKARRVLLDKLVGDVIVGRCGWDLADVLLFGFGQGGSLALGLASSVRMGPEVVDVTQGDDGDDDDDDGGGAGGTRGRGSAFKGVISVGGPLPQSMVPTVSNRPKASTPVLLCRGRESEDLDDDAVEVVKKEFDNVEVATWKKPHDGMPESRDEILPIMKFFADRLRIENR</sequence>
<dbReference type="SUPFAM" id="SSF53474">
    <property type="entry name" value="alpha/beta-Hydrolases"/>
    <property type="match status" value="1"/>
</dbReference>
<gene>
    <name evidence="3" type="ORF">PgNI_06922</name>
</gene>
<protein>
    <recommendedName>
        <fullName evidence="4">Phospholipase/carboxylesterase/thioesterase domain-containing protein</fullName>
    </recommendedName>
</protein>
<keyword evidence="2" id="KW-1185">Reference proteome</keyword>
<reference evidence="3" key="2">
    <citation type="submission" date="2019-10" db="EMBL/GenBank/DDBJ databases">
        <authorList>
            <consortium name="NCBI Genome Project"/>
        </authorList>
    </citation>
    <scope>NUCLEOTIDE SEQUENCE</scope>
    <source>
        <strain evidence="3">NI907</strain>
    </source>
</reference>
<evidence type="ECO:0000313" key="2">
    <source>
        <dbReference type="Proteomes" id="UP000515153"/>
    </source>
</evidence>
<dbReference type="GO" id="GO:0008474">
    <property type="term" value="F:palmitoyl-(protein) hydrolase activity"/>
    <property type="evidence" value="ECO:0007669"/>
    <property type="project" value="TreeGrafter"/>
</dbReference>
<dbReference type="GeneID" id="41961850"/>
<feature type="compositionally biased region" description="Acidic residues" evidence="1">
    <location>
        <begin position="170"/>
        <end position="181"/>
    </location>
</feature>
<dbReference type="InterPro" id="IPR050565">
    <property type="entry name" value="LYPA1-2/EST-like"/>
</dbReference>
<dbReference type="PANTHER" id="PTHR10655">
    <property type="entry name" value="LYSOPHOSPHOLIPASE-RELATED"/>
    <property type="match status" value="1"/>
</dbReference>
<organism evidence="2 3">
    <name type="scientific">Pyricularia grisea</name>
    <name type="common">Crabgrass-specific blast fungus</name>
    <name type="synonym">Magnaporthe grisea</name>
    <dbReference type="NCBI Taxonomy" id="148305"/>
    <lineage>
        <taxon>Eukaryota</taxon>
        <taxon>Fungi</taxon>
        <taxon>Dikarya</taxon>
        <taxon>Ascomycota</taxon>
        <taxon>Pezizomycotina</taxon>
        <taxon>Sordariomycetes</taxon>
        <taxon>Sordariomycetidae</taxon>
        <taxon>Magnaporthales</taxon>
        <taxon>Pyriculariaceae</taxon>
        <taxon>Pyricularia</taxon>
    </lineage>
</organism>
<accession>A0A6P8B3A3</accession>
<evidence type="ECO:0000313" key="3">
    <source>
        <dbReference type="RefSeq" id="XP_030981653.1"/>
    </source>
</evidence>